<dbReference type="OrthoDB" id="6428907at2759"/>
<feature type="region of interest" description="Disordered" evidence="1">
    <location>
        <begin position="27"/>
        <end position="46"/>
    </location>
</feature>
<feature type="signal peptide" evidence="2">
    <location>
        <begin position="1"/>
        <end position="26"/>
    </location>
</feature>
<evidence type="ECO:0000313" key="3">
    <source>
        <dbReference type="EMBL" id="GFY37215.1"/>
    </source>
</evidence>
<evidence type="ECO:0000256" key="2">
    <source>
        <dbReference type="SAM" id="SignalP"/>
    </source>
</evidence>
<accession>A0A8X7BMZ4</accession>
<proteinExistence type="predicted"/>
<keyword evidence="4" id="KW-1185">Reference proteome</keyword>
<dbReference type="EMBL" id="BMAV01000181">
    <property type="protein sequence ID" value="GFY37215.1"/>
    <property type="molecule type" value="Genomic_DNA"/>
</dbReference>
<reference evidence="3" key="1">
    <citation type="submission" date="2020-08" db="EMBL/GenBank/DDBJ databases">
        <title>Multicomponent nature underlies the extraordinary mechanical properties of spider dragline silk.</title>
        <authorList>
            <person name="Kono N."/>
            <person name="Nakamura H."/>
            <person name="Mori M."/>
            <person name="Yoshida Y."/>
            <person name="Ohtoshi R."/>
            <person name="Malay A.D."/>
            <person name="Moran D.A.P."/>
            <person name="Tomita M."/>
            <person name="Numata K."/>
            <person name="Arakawa K."/>
        </authorList>
    </citation>
    <scope>NUCLEOTIDE SEQUENCE</scope>
</reference>
<dbReference type="Proteomes" id="UP000886998">
    <property type="component" value="Unassembled WGS sequence"/>
</dbReference>
<evidence type="ECO:0000256" key="1">
    <source>
        <dbReference type="SAM" id="MobiDB-lite"/>
    </source>
</evidence>
<keyword evidence="2" id="KW-0732">Signal</keyword>
<protein>
    <submittedName>
        <fullName evidence="3">Uncharacterized protein</fullName>
    </submittedName>
</protein>
<dbReference type="AlphaFoldDB" id="A0A8X7BMZ4"/>
<organism evidence="3 4">
    <name type="scientific">Trichonephila inaurata madagascariensis</name>
    <dbReference type="NCBI Taxonomy" id="2747483"/>
    <lineage>
        <taxon>Eukaryota</taxon>
        <taxon>Metazoa</taxon>
        <taxon>Ecdysozoa</taxon>
        <taxon>Arthropoda</taxon>
        <taxon>Chelicerata</taxon>
        <taxon>Arachnida</taxon>
        <taxon>Araneae</taxon>
        <taxon>Araneomorphae</taxon>
        <taxon>Entelegynae</taxon>
        <taxon>Araneoidea</taxon>
        <taxon>Nephilidae</taxon>
        <taxon>Trichonephila</taxon>
        <taxon>Trichonephila inaurata</taxon>
    </lineage>
</organism>
<name>A0A8X7BMZ4_9ARAC</name>
<feature type="compositionally biased region" description="Basic and acidic residues" evidence="1">
    <location>
        <begin position="31"/>
        <end position="46"/>
    </location>
</feature>
<comment type="caution">
    <text evidence="3">The sequence shown here is derived from an EMBL/GenBank/DDBJ whole genome shotgun (WGS) entry which is preliminary data.</text>
</comment>
<evidence type="ECO:0000313" key="4">
    <source>
        <dbReference type="Proteomes" id="UP000886998"/>
    </source>
</evidence>
<sequence length="105" mass="11728">MVVMNPTLKYLFVAAIILSMISVSLATKGSSKKDNAPKHYRRLPSEKKPLVASLKRTARNLNPLGRGTRFCEIFGCESCNVPEEKRCCDGFSYDPRSKKCKVITS</sequence>
<gene>
    <name evidence="3" type="ORF">TNIN_271121</name>
</gene>
<feature type="chain" id="PRO_5036473419" evidence="2">
    <location>
        <begin position="27"/>
        <end position="105"/>
    </location>
</feature>